<name>A0A1D1YLR5_9ARAE</name>
<gene>
    <name evidence="3" type="primary">WIT2</name>
    <name evidence="3" type="ORF">g.124001</name>
</gene>
<evidence type="ECO:0000256" key="1">
    <source>
        <dbReference type="SAM" id="MobiDB-lite"/>
    </source>
</evidence>
<feature type="non-terminal residue" evidence="3">
    <location>
        <position position="1"/>
    </location>
</feature>
<feature type="region of interest" description="Disordered" evidence="1">
    <location>
        <begin position="21"/>
        <end position="47"/>
    </location>
</feature>
<dbReference type="EMBL" id="GDJX01012357">
    <property type="protein sequence ID" value="JAT55579.1"/>
    <property type="molecule type" value="Transcribed_RNA"/>
</dbReference>
<dbReference type="AlphaFoldDB" id="A0A1D1YLR5"/>
<protein>
    <submittedName>
        <fullName evidence="3">WPP domain-interacting tail-anchored protein 2</fullName>
    </submittedName>
</protein>
<reference evidence="3" key="1">
    <citation type="submission" date="2015-07" db="EMBL/GenBank/DDBJ databases">
        <title>Transcriptome Assembly of Anthurium amnicola.</title>
        <authorList>
            <person name="Suzuki J."/>
        </authorList>
    </citation>
    <scope>NUCLEOTIDE SEQUENCE</scope>
</reference>
<evidence type="ECO:0000259" key="2">
    <source>
        <dbReference type="Pfam" id="PF26581"/>
    </source>
</evidence>
<dbReference type="PANTHER" id="PTHR35705">
    <property type="entry name" value="WPP DOMAIN-INTERACTING TAIL-ANCHORED PROTEIN 1"/>
    <property type="match status" value="1"/>
</dbReference>
<accession>A0A1D1YLR5</accession>
<dbReference type="Pfam" id="PF26581">
    <property type="entry name" value="WIT1_2_N"/>
    <property type="match status" value="1"/>
</dbReference>
<organism evidence="3">
    <name type="scientific">Anthurium amnicola</name>
    <dbReference type="NCBI Taxonomy" id="1678845"/>
    <lineage>
        <taxon>Eukaryota</taxon>
        <taxon>Viridiplantae</taxon>
        <taxon>Streptophyta</taxon>
        <taxon>Embryophyta</taxon>
        <taxon>Tracheophyta</taxon>
        <taxon>Spermatophyta</taxon>
        <taxon>Magnoliopsida</taxon>
        <taxon>Liliopsida</taxon>
        <taxon>Araceae</taxon>
        <taxon>Pothoideae</taxon>
        <taxon>Potheae</taxon>
        <taxon>Anthurium</taxon>
    </lineage>
</organism>
<proteinExistence type="predicted"/>
<sequence length="157" mass="17377">TRTSDISVIFHLRPRFSTCGKEAQPASAVGKGGDGTGREESPPAVHALAPPHPLQPHLIQHKRKKVVMAVDDDHDDICLNEDILVYGEKLDETGSTWKILTRIELDLACCSEKVLNLHILLIHVTSRLSDYESLDMEYDSISPDAIDKAFEFDTLSG</sequence>
<dbReference type="InterPro" id="IPR058610">
    <property type="entry name" value="WIT1_2_N"/>
</dbReference>
<evidence type="ECO:0000313" key="3">
    <source>
        <dbReference type="EMBL" id="JAT55579.1"/>
    </source>
</evidence>
<feature type="non-terminal residue" evidence="3">
    <location>
        <position position="157"/>
    </location>
</feature>
<feature type="domain" description="WIT1/2 N-terminal helical bundle" evidence="2">
    <location>
        <begin position="94"/>
        <end position="157"/>
    </location>
</feature>
<dbReference type="PANTHER" id="PTHR35705:SF1">
    <property type="entry name" value="WPP DOMAIN-INTERACTING TAIL-ANCHORED PROTEIN 1"/>
    <property type="match status" value="1"/>
</dbReference>
<dbReference type="InterPro" id="IPR039976">
    <property type="entry name" value="WIT1/WIT2"/>
</dbReference>